<comment type="caution">
    <text evidence="1">The sequence shown here is derived from an EMBL/GenBank/DDBJ whole genome shotgun (WGS) entry which is preliminary data.</text>
</comment>
<dbReference type="OrthoDB" id="5120009at2"/>
<gene>
    <name evidence="1" type="ORF">FJ657_05265</name>
</gene>
<reference evidence="1 2" key="1">
    <citation type="submission" date="2019-06" db="EMBL/GenBank/DDBJ databases">
        <authorList>
            <person name="Li F."/>
        </authorList>
    </citation>
    <scope>NUCLEOTIDE SEQUENCE [LARGE SCALE GENOMIC DNA]</scope>
    <source>
        <strain evidence="1 2">10F1D-1</strain>
    </source>
</reference>
<keyword evidence="2" id="KW-1185">Reference proteome</keyword>
<dbReference type="EMBL" id="VHQG01000001">
    <property type="protein sequence ID" value="TPW78037.1"/>
    <property type="molecule type" value="Genomic_DNA"/>
</dbReference>
<organism evidence="1 2">
    <name type="scientific">Schumannella soli</name>
    <dbReference type="NCBI Taxonomy" id="2590779"/>
    <lineage>
        <taxon>Bacteria</taxon>
        <taxon>Bacillati</taxon>
        <taxon>Actinomycetota</taxon>
        <taxon>Actinomycetes</taxon>
        <taxon>Micrococcales</taxon>
        <taxon>Microbacteriaceae</taxon>
        <taxon>Schumannella</taxon>
    </lineage>
</organism>
<evidence type="ECO:0000313" key="2">
    <source>
        <dbReference type="Proteomes" id="UP000316252"/>
    </source>
</evidence>
<accession>A0A506YAB1</accession>
<sequence length="151" mass="16519">MIPPLAGRSVDVVGLFAAKKSVMVAAQLGLGHPATRLLLHMALECWDFDDNPAGADPLRYFGRRELSAIALGYLAPENGTKAAHQAVKRATAELIAHGAIRRLRVGGNGRAAEYELLLDVRHMRRDPKKPIPLPFLAHEGATEWHVDDARF</sequence>
<proteinExistence type="predicted"/>
<dbReference type="RefSeq" id="WP_141162562.1">
    <property type="nucleotide sequence ID" value="NZ_VHQG01000001.1"/>
</dbReference>
<dbReference type="Proteomes" id="UP000316252">
    <property type="component" value="Unassembled WGS sequence"/>
</dbReference>
<protein>
    <submittedName>
        <fullName evidence="1">Uncharacterized protein</fullName>
    </submittedName>
</protein>
<name>A0A506YAB1_9MICO</name>
<dbReference type="AlphaFoldDB" id="A0A506YAB1"/>
<evidence type="ECO:0000313" key="1">
    <source>
        <dbReference type="EMBL" id="TPW78037.1"/>
    </source>
</evidence>